<organism evidence="3 4">
    <name type="scientific">Protomyces lactucae-debilis</name>
    <dbReference type="NCBI Taxonomy" id="2754530"/>
    <lineage>
        <taxon>Eukaryota</taxon>
        <taxon>Fungi</taxon>
        <taxon>Dikarya</taxon>
        <taxon>Ascomycota</taxon>
        <taxon>Taphrinomycotina</taxon>
        <taxon>Taphrinomycetes</taxon>
        <taxon>Taphrinales</taxon>
        <taxon>Protomycetaceae</taxon>
        <taxon>Protomyces</taxon>
    </lineage>
</organism>
<dbReference type="STRING" id="56484.A0A1Y2FQ66"/>
<dbReference type="Proteomes" id="UP000193685">
    <property type="component" value="Unassembled WGS sequence"/>
</dbReference>
<feature type="chain" id="PRO_5013005643" evidence="2">
    <location>
        <begin position="30"/>
        <end position="358"/>
    </location>
</feature>
<feature type="region of interest" description="Disordered" evidence="1">
    <location>
        <begin position="42"/>
        <end position="73"/>
    </location>
</feature>
<dbReference type="OMA" id="YANTCTH"/>
<keyword evidence="2" id="KW-0732">Signal</keyword>
<dbReference type="RefSeq" id="XP_040727324.1">
    <property type="nucleotide sequence ID" value="XM_040866385.1"/>
</dbReference>
<evidence type="ECO:0000313" key="4">
    <source>
        <dbReference type="Proteomes" id="UP000193685"/>
    </source>
</evidence>
<feature type="signal peptide" evidence="2">
    <location>
        <begin position="1"/>
        <end position="29"/>
    </location>
</feature>
<dbReference type="AlphaFoldDB" id="A0A1Y2FQ66"/>
<proteinExistence type="predicted"/>
<reference evidence="3 4" key="1">
    <citation type="submission" date="2016-07" db="EMBL/GenBank/DDBJ databases">
        <title>Pervasive Adenine N6-methylation of Active Genes in Fungi.</title>
        <authorList>
            <consortium name="DOE Joint Genome Institute"/>
            <person name="Mondo S.J."/>
            <person name="Dannebaum R.O."/>
            <person name="Kuo R.C."/>
            <person name="Labutti K."/>
            <person name="Haridas S."/>
            <person name="Kuo A."/>
            <person name="Salamov A."/>
            <person name="Ahrendt S.R."/>
            <person name="Lipzen A."/>
            <person name="Sullivan W."/>
            <person name="Andreopoulos W.B."/>
            <person name="Clum A."/>
            <person name="Lindquist E."/>
            <person name="Daum C."/>
            <person name="Ramamoorthy G.K."/>
            <person name="Gryganskyi A."/>
            <person name="Culley D."/>
            <person name="Magnuson J.K."/>
            <person name="James T.Y."/>
            <person name="O'Malley M.A."/>
            <person name="Stajich J.E."/>
            <person name="Spatafora J.W."/>
            <person name="Visel A."/>
            <person name="Grigoriev I.V."/>
        </authorList>
    </citation>
    <scope>NUCLEOTIDE SEQUENCE [LARGE SCALE GENOMIC DNA]</scope>
    <source>
        <strain evidence="3 4">12-1054</strain>
    </source>
</reference>
<evidence type="ECO:0000256" key="2">
    <source>
        <dbReference type="SAM" id="SignalP"/>
    </source>
</evidence>
<evidence type="ECO:0000256" key="1">
    <source>
        <dbReference type="SAM" id="MobiDB-lite"/>
    </source>
</evidence>
<accession>A0A1Y2FQ66</accession>
<evidence type="ECO:0000313" key="3">
    <source>
        <dbReference type="EMBL" id="ORY86142.1"/>
    </source>
</evidence>
<name>A0A1Y2FQ66_PROLT</name>
<sequence>MLGILSNRFIGLLIALFVLVSVFHLGARSNGVISGYDHTTLKPSQPKSLESIKGDWQREQVSSGDSPQKPTLPELNLQDVVPTHGNTDAILYVHYDGDPIGRRNIQFFVDHALHSKADFYFIIQGYNVTIEIPEADNIFVIKRENSCYDLGAFGVVLQADDGLVLKKYKRFLLTNSSVRGPFFPNWAYANKEACWSNKFFNVLSDRVKLVGLTVNCDAAVPAKHLQSFALATDQIGMNLILPALQCFSNRHDAIYKGELALTNAILDAGYEAHPLYSQYRQVKQTNAEFWSNCLHADIQVPAGYAGMDAHPFDLMFTKISRIDNDVVKDPMTPLGMVALNRLTEWADASEFSSYEQCG</sequence>
<feature type="compositionally biased region" description="Polar residues" evidence="1">
    <location>
        <begin position="59"/>
        <end position="69"/>
    </location>
</feature>
<keyword evidence="4" id="KW-1185">Reference proteome</keyword>
<dbReference type="EMBL" id="MCFI01000003">
    <property type="protein sequence ID" value="ORY86142.1"/>
    <property type="molecule type" value="Genomic_DNA"/>
</dbReference>
<gene>
    <name evidence="3" type="ORF">BCR37DRAFT_206004</name>
</gene>
<comment type="caution">
    <text evidence="3">The sequence shown here is derived from an EMBL/GenBank/DDBJ whole genome shotgun (WGS) entry which is preliminary data.</text>
</comment>
<dbReference type="OrthoDB" id="526941at2759"/>
<dbReference type="GeneID" id="63782984"/>
<protein>
    <submittedName>
        <fullName evidence="3">Uncharacterized protein</fullName>
    </submittedName>
</protein>